<evidence type="ECO:0000313" key="2">
    <source>
        <dbReference type="EMBL" id="GMN57740.1"/>
    </source>
</evidence>
<feature type="compositionally biased region" description="Polar residues" evidence="1">
    <location>
        <begin position="81"/>
        <end position="92"/>
    </location>
</feature>
<organism evidence="2 3">
    <name type="scientific">Ficus carica</name>
    <name type="common">Common fig</name>
    <dbReference type="NCBI Taxonomy" id="3494"/>
    <lineage>
        <taxon>Eukaryota</taxon>
        <taxon>Viridiplantae</taxon>
        <taxon>Streptophyta</taxon>
        <taxon>Embryophyta</taxon>
        <taxon>Tracheophyta</taxon>
        <taxon>Spermatophyta</taxon>
        <taxon>Magnoliopsida</taxon>
        <taxon>eudicotyledons</taxon>
        <taxon>Gunneridae</taxon>
        <taxon>Pentapetalae</taxon>
        <taxon>rosids</taxon>
        <taxon>fabids</taxon>
        <taxon>Rosales</taxon>
        <taxon>Moraceae</taxon>
        <taxon>Ficeae</taxon>
        <taxon>Ficus</taxon>
    </lineage>
</organism>
<reference evidence="2" key="1">
    <citation type="submission" date="2023-07" db="EMBL/GenBank/DDBJ databases">
        <title>draft genome sequence of fig (Ficus carica).</title>
        <authorList>
            <person name="Takahashi T."/>
            <person name="Nishimura K."/>
        </authorList>
    </citation>
    <scope>NUCLEOTIDE SEQUENCE</scope>
</reference>
<protein>
    <submittedName>
        <fullName evidence="2">Uncharacterized protein</fullName>
    </submittedName>
</protein>
<name>A0AA88IYQ8_FICCA</name>
<feature type="compositionally biased region" description="Polar residues" evidence="1">
    <location>
        <begin position="42"/>
        <end position="59"/>
    </location>
</feature>
<proteinExistence type="predicted"/>
<sequence>MQFEKMEKYADRHERWLDMRIKTDGHFKKEEFKIIAETIEEFSQQETQGSSESVVQPSVISGPRSKPARNPPPAGPAQVSGRDSSPDTQPQLSLHVRAIQAPA</sequence>
<dbReference type="Proteomes" id="UP001187192">
    <property type="component" value="Unassembled WGS sequence"/>
</dbReference>
<feature type="region of interest" description="Disordered" evidence="1">
    <location>
        <begin position="42"/>
        <end position="103"/>
    </location>
</feature>
<dbReference type="EMBL" id="BTGU01000072">
    <property type="protein sequence ID" value="GMN57740.1"/>
    <property type="molecule type" value="Genomic_DNA"/>
</dbReference>
<keyword evidence="3" id="KW-1185">Reference proteome</keyword>
<dbReference type="AlphaFoldDB" id="A0AA88IYQ8"/>
<evidence type="ECO:0000256" key="1">
    <source>
        <dbReference type="SAM" id="MobiDB-lite"/>
    </source>
</evidence>
<comment type="caution">
    <text evidence="2">The sequence shown here is derived from an EMBL/GenBank/DDBJ whole genome shotgun (WGS) entry which is preliminary data.</text>
</comment>
<evidence type="ECO:0000313" key="3">
    <source>
        <dbReference type="Proteomes" id="UP001187192"/>
    </source>
</evidence>
<accession>A0AA88IYQ8</accession>
<gene>
    <name evidence="2" type="ORF">TIFTF001_026849</name>
</gene>